<dbReference type="RefSeq" id="WP_002641993.1">
    <property type="nucleotide sequence ID" value="NZ_CP019448.1"/>
</dbReference>
<evidence type="ECO:0000313" key="3">
    <source>
        <dbReference type="Proteomes" id="UP000017813"/>
    </source>
</evidence>
<reference evidence="2 3" key="2">
    <citation type="submission" date="2011-10" db="EMBL/GenBank/DDBJ databases">
        <title>The Genome Sequence of Simonsiella muelleri ATCC 29453.</title>
        <authorList>
            <consortium name="The Broad Institute Genome Sequencing Platform"/>
            <consortium name="The Broad Institute Genome Sequencing Center for Infectious Disease"/>
            <person name="Earl A."/>
            <person name="Ward D."/>
            <person name="Feldgarden M."/>
            <person name="Gevers D."/>
            <person name="Izard J."/>
            <person name="Baranova O.V."/>
            <person name="Blanton J.M."/>
            <person name="Tanner A.C."/>
            <person name="Dewhirst F."/>
            <person name="Young S.K."/>
            <person name="Zeng Q."/>
            <person name="Gargeya S."/>
            <person name="Fitzgerald M."/>
            <person name="Haas B."/>
            <person name="Abouelleil A."/>
            <person name="Alvarado L."/>
            <person name="Arachchi H.M."/>
            <person name="Berlin A."/>
            <person name="Brown A."/>
            <person name="Chapman S.B."/>
            <person name="Chen Z."/>
            <person name="Dunbar C."/>
            <person name="Freedman E."/>
            <person name="Gearin G."/>
            <person name="Goldberg J."/>
            <person name="Griggs A."/>
            <person name="Gujja S."/>
            <person name="Heiman D."/>
            <person name="Howarth C."/>
            <person name="Larson L."/>
            <person name="Lui A."/>
            <person name="MacDonald P.J.P."/>
            <person name="Montmayeur A."/>
            <person name="Murphy C."/>
            <person name="Neiman D."/>
            <person name="Pearson M."/>
            <person name="Priest M."/>
            <person name="Roberts A."/>
            <person name="Saif S."/>
            <person name="Shea T."/>
            <person name="Shenoy N."/>
            <person name="Sisk P."/>
            <person name="Stolte C."/>
            <person name="Sykes S."/>
            <person name="Wortman J."/>
            <person name="Nusbaum C."/>
            <person name="Birren B."/>
        </authorList>
    </citation>
    <scope>NUCLEOTIDE SEQUENCE [LARGE SCALE GENOMIC DNA]</scope>
    <source>
        <strain evidence="2 3">ATCC 29453</strain>
    </source>
</reference>
<comment type="caution">
    <text evidence="2">The sequence shown here is derived from an EMBL/GenBank/DDBJ whole genome shotgun (WGS) entry which is preliminary data.</text>
</comment>
<evidence type="ECO:0008006" key="4">
    <source>
        <dbReference type="Google" id="ProtNLM"/>
    </source>
</evidence>
<dbReference type="AlphaFoldDB" id="V9HLP2"/>
<dbReference type="eggNOG" id="COG3671">
    <property type="taxonomic scope" value="Bacteria"/>
</dbReference>
<keyword evidence="1" id="KW-0472">Membrane</keyword>
<dbReference type="STRING" id="641147.HMPREF9021_01015"/>
<keyword evidence="1" id="KW-1133">Transmembrane helix</keyword>
<sequence>MNKQTPISRIDEKARNYLLIMYALNGAYFFTIFITPIVAVILAYVKQSEWEDSVYRDHVAYIIRTFWVSLLVFVISIPLILLFGLGLVTLTLIGVWFAYRSAFGAWRIWQYQGVNPKLWLELP</sequence>
<dbReference type="OrthoDB" id="5405464at2"/>
<evidence type="ECO:0000313" key="2">
    <source>
        <dbReference type="EMBL" id="EFG31183.1"/>
    </source>
</evidence>
<dbReference type="Proteomes" id="UP000017813">
    <property type="component" value="Unassembled WGS sequence"/>
</dbReference>
<dbReference type="HOGENOM" id="CLU_129294_0_0_4"/>
<gene>
    <name evidence="2" type="ORF">HMPREF9021_01015</name>
</gene>
<name>V9HLP2_9NEIS</name>
<keyword evidence="1" id="KW-0812">Transmembrane</keyword>
<feature type="transmembrane region" description="Helical" evidence="1">
    <location>
        <begin position="20"/>
        <end position="45"/>
    </location>
</feature>
<keyword evidence="3" id="KW-1185">Reference proteome</keyword>
<proteinExistence type="predicted"/>
<organism evidence="2 3">
    <name type="scientific">Simonsiella muelleri ATCC 29453</name>
    <dbReference type="NCBI Taxonomy" id="641147"/>
    <lineage>
        <taxon>Bacteria</taxon>
        <taxon>Pseudomonadati</taxon>
        <taxon>Pseudomonadota</taxon>
        <taxon>Betaproteobacteria</taxon>
        <taxon>Neisseriales</taxon>
        <taxon>Neisseriaceae</taxon>
        <taxon>Simonsiella</taxon>
    </lineage>
</organism>
<dbReference type="EMBL" id="ADCY02000033">
    <property type="protein sequence ID" value="EFG31183.1"/>
    <property type="molecule type" value="Genomic_DNA"/>
</dbReference>
<protein>
    <recommendedName>
        <fullName evidence="4">Transmembrane protein</fullName>
    </recommendedName>
</protein>
<accession>V9HLP2</accession>
<reference evidence="2 3" key="1">
    <citation type="submission" date="2010-03" db="EMBL/GenBank/DDBJ databases">
        <authorList>
            <consortium name="The Broad Institute Genome Sequencing Platform"/>
            <person name="Ward D."/>
            <person name="Earl A."/>
            <person name="Feldgarden M."/>
            <person name="Gevers D."/>
            <person name="Young S."/>
            <person name="Zeng Q."/>
            <person name="Koehrsen M."/>
            <person name="Alvarado L."/>
            <person name="Berlin A.M."/>
            <person name="Borenstein D."/>
            <person name="Chapman S.B."/>
            <person name="Chen Z."/>
            <person name="Engels R."/>
            <person name="Freedman E."/>
            <person name="Gellesch M."/>
            <person name="Goldberg J."/>
            <person name="Griggs A."/>
            <person name="Gujja S."/>
            <person name="Heilman E.R."/>
            <person name="Heiman D.I."/>
            <person name="Hepburn T.A."/>
            <person name="Howarth C."/>
            <person name="Jen D."/>
            <person name="Larson L."/>
            <person name="Mehta T."/>
            <person name="Park D."/>
            <person name="Pearson M."/>
            <person name="Richards J."/>
            <person name="Roberts A."/>
            <person name="Saif S."/>
            <person name="Shea T.D."/>
            <person name="Shenoy N."/>
            <person name="Sisk P."/>
            <person name="Stolte C."/>
            <person name="Sykes S.N."/>
            <person name="Walk T."/>
            <person name="White J."/>
            <person name="Yandava C."/>
            <person name="Izard J."/>
            <person name="Baranova O.V."/>
            <person name="Blanton J.M."/>
            <person name="Tanner A.C."/>
            <person name="Dewhirst F."/>
            <person name="Haas B."/>
            <person name="Nusbaum C."/>
            <person name="Birren B."/>
        </authorList>
    </citation>
    <scope>NUCLEOTIDE SEQUENCE [LARGE SCALE GENOMIC DNA]</scope>
    <source>
        <strain evidence="2 3">ATCC 29453</strain>
    </source>
</reference>
<dbReference type="KEGG" id="smur:BWP33_05440"/>
<feature type="transmembrane region" description="Helical" evidence="1">
    <location>
        <begin position="65"/>
        <end position="98"/>
    </location>
</feature>
<evidence type="ECO:0000256" key="1">
    <source>
        <dbReference type="SAM" id="Phobius"/>
    </source>
</evidence>